<evidence type="ECO:0000313" key="6">
    <source>
        <dbReference type="EMBL" id="KOM38154.1"/>
    </source>
</evidence>
<feature type="compositionally biased region" description="Basic residues" evidence="4">
    <location>
        <begin position="1"/>
        <end position="16"/>
    </location>
</feature>
<dbReference type="Gramene" id="KOM38154">
    <property type="protein sequence ID" value="KOM38154"/>
    <property type="gene ID" value="LR48_Vigan03g153600"/>
</dbReference>
<keyword evidence="3" id="KW-0539">Nucleus</keyword>
<sequence length="252" mass="28082">MTLKHKNQNRWAKRIIQRGLNSQDEGTRVAIAEQHQRHAELTRKMHSMKDSSSSSEDTSDEDEDENSAGPDQERAYKILGKARDKTMKVLEEVDEVPKSGLLSLPFMRRGLAKRREAAVEEANLAFQEYEDSLKKLENSGGLEDPKAASTSGRRVFGPAKAQVFDTRVKSDNSYGGSDSEDDLGIGESGNMENMGSHLLHNKDSVVIQEDTDTHKESLLKTIDDIIENPGSKTTCEVSIFCVRSVEKGKEQK</sequence>
<dbReference type="EMBL" id="CM003373">
    <property type="protein sequence ID" value="KOM38154.1"/>
    <property type="molecule type" value="Genomic_DNA"/>
</dbReference>
<feature type="compositionally biased region" description="Acidic residues" evidence="4">
    <location>
        <begin position="57"/>
        <end position="66"/>
    </location>
</feature>
<accession>A0A0L9U6T5</accession>
<evidence type="ECO:0000313" key="5">
    <source>
        <dbReference type="EMBL" id="KAG2405038.1"/>
    </source>
</evidence>
<dbReference type="OMA" id="ARDKTMK"/>
<organism evidence="6 7">
    <name type="scientific">Phaseolus angularis</name>
    <name type="common">Azuki bean</name>
    <name type="synonym">Vigna angularis</name>
    <dbReference type="NCBI Taxonomy" id="3914"/>
    <lineage>
        <taxon>Eukaryota</taxon>
        <taxon>Viridiplantae</taxon>
        <taxon>Streptophyta</taxon>
        <taxon>Embryophyta</taxon>
        <taxon>Tracheophyta</taxon>
        <taxon>Spermatophyta</taxon>
        <taxon>Magnoliopsida</taxon>
        <taxon>eudicotyledons</taxon>
        <taxon>Gunneridae</taxon>
        <taxon>Pentapetalae</taxon>
        <taxon>rosids</taxon>
        <taxon>fabids</taxon>
        <taxon>Fabales</taxon>
        <taxon>Fabaceae</taxon>
        <taxon>Papilionoideae</taxon>
        <taxon>50 kb inversion clade</taxon>
        <taxon>NPAAA clade</taxon>
        <taxon>indigoferoid/millettioid clade</taxon>
        <taxon>Phaseoleae</taxon>
        <taxon>Vigna</taxon>
    </lineage>
</organism>
<dbReference type="GO" id="GO:0032040">
    <property type="term" value="C:small-subunit processome"/>
    <property type="evidence" value="ECO:0007669"/>
    <property type="project" value="InterPro"/>
</dbReference>
<dbReference type="Pfam" id="PF04615">
    <property type="entry name" value="Utp14"/>
    <property type="match status" value="1"/>
</dbReference>
<keyword evidence="2" id="KW-0597">Phosphoprotein</keyword>
<dbReference type="PANTHER" id="PTHR14150:SF12">
    <property type="entry name" value="U3 SMALL NUCLEOLAR RNA-ASSOCIATED PROTEIN 14 HOMOLOG A"/>
    <property type="match status" value="1"/>
</dbReference>
<comment type="subcellular location">
    <subcellularLocation>
        <location evidence="1">Nucleus</location>
        <location evidence="1">Nucleolus</location>
    </subcellularLocation>
</comment>
<proteinExistence type="predicted"/>
<feature type="region of interest" description="Disordered" evidence="4">
    <location>
        <begin position="1"/>
        <end position="75"/>
    </location>
</feature>
<dbReference type="AlphaFoldDB" id="A0A0L9U6T5"/>
<protein>
    <submittedName>
        <fullName evidence="6">Uncharacterized protein</fullName>
    </submittedName>
</protein>
<evidence type="ECO:0000256" key="2">
    <source>
        <dbReference type="ARBA" id="ARBA00022553"/>
    </source>
</evidence>
<name>A0A0L9U6T5_PHAAN</name>
<reference evidence="7" key="1">
    <citation type="journal article" date="2015" name="Proc. Natl. Acad. Sci. U.S.A.">
        <title>Genome sequencing of adzuki bean (Vigna angularis) provides insight into high starch and low fat accumulation and domestication.</title>
        <authorList>
            <person name="Yang K."/>
            <person name="Tian Z."/>
            <person name="Chen C."/>
            <person name="Luo L."/>
            <person name="Zhao B."/>
            <person name="Wang Z."/>
            <person name="Yu L."/>
            <person name="Li Y."/>
            <person name="Sun Y."/>
            <person name="Li W."/>
            <person name="Chen Y."/>
            <person name="Li Y."/>
            <person name="Zhang Y."/>
            <person name="Ai D."/>
            <person name="Zhao J."/>
            <person name="Shang C."/>
            <person name="Ma Y."/>
            <person name="Wu B."/>
            <person name="Wang M."/>
            <person name="Gao L."/>
            <person name="Sun D."/>
            <person name="Zhang P."/>
            <person name="Guo F."/>
            <person name="Wang W."/>
            <person name="Li Y."/>
            <person name="Wang J."/>
            <person name="Varshney R.K."/>
            <person name="Wang J."/>
            <person name="Ling H.Q."/>
            <person name="Wan P."/>
        </authorList>
    </citation>
    <scope>NUCLEOTIDE SEQUENCE</scope>
    <source>
        <strain evidence="7">cv. Jingnong 6</strain>
    </source>
</reference>
<reference evidence="5 8" key="3">
    <citation type="submission" date="2020-05" db="EMBL/GenBank/DDBJ databases">
        <title>Vigna angularis (adzuki bean) Var. LongXiaoDou No. 4 denovo assembly.</title>
        <authorList>
            <person name="Xiang H."/>
        </authorList>
    </citation>
    <scope>NUCLEOTIDE SEQUENCE [LARGE SCALE GENOMIC DNA]</scope>
    <source>
        <tissue evidence="5">Leaf</tissue>
    </source>
</reference>
<dbReference type="Proteomes" id="UP000743370">
    <property type="component" value="Unassembled WGS sequence"/>
</dbReference>
<evidence type="ECO:0000313" key="8">
    <source>
        <dbReference type="Proteomes" id="UP000743370"/>
    </source>
</evidence>
<evidence type="ECO:0000256" key="1">
    <source>
        <dbReference type="ARBA" id="ARBA00004604"/>
    </source>
</evidence>
<evidence type="ECO:0000256" key="3">
    <source>
        <dbReference type="ARBA" id="ARBA00023242"/>
    </source>
</evidence>
<dbReference type="InterPro" id="IPR006709">
    <property type="entry name" value="SSU_processome_Utp14"/>
</dbReference>
<reference evidence="6" key="2">
    <citation type="submission" date="2015-02" db="EMBL/GenBank/DDBJ databases">
        <authorList>
            <person name="Chooi Y.-H."/>
        </authorList>
    </citation>
    <scope>NUCLEOTIDE SEQUENCE</scope>
    <source>
        <tissue evidence="6">Seedling</tissue>
    </source>
</reference>
<dbReference type="STRING" id="3914.A0A0L9U6T5"/>
<dbReference type="Proteomes" id="UP000053144">
    <property type="component" value="Chromosome 3"/>
</dbReference>
<dbReference type="EMBL" id="JABFOF010000002">
    <property type="protein sequence ID" value="KAG2405038.1"/>
    <property type="molecule type" value="Genomic_DNA"/>
</dbReference>
<evidence type="ECO:0000256" key="4">
    <source>
        <dbReference type="SAM" id="MobiDB-lite"/>
    </source>
</evidence>
<dbReference type="GO" id="GO:0006364">
    <property type="term" value="P:rRNA processing"/>
    <property type="evidence" value="ECO:0007669"/>
    <property type="project" value="InterPro"/>
</dbReference>
<feature type="region of interest" description="Disordered" evidence="4">
    <location>
        <begin position="167"/>
        <end position="196"/>
    </location>
</feature>
<dbReference type="PANTHER" id="PTHR14150">
    <property type="entry name" value="U3 SMALL NUCLEOLAR RNA-ASSOCIATED PROTEIN 14"/>
    <property type="match status" value="1"/>
</dbReference>
<gene>
    <name evidence="5" type="ORF">HKW66_Vig0042930</name>
    <name evidence="6" type="ORF">LR48_Vigan03g153600</name>
</gene>
<feature type="compositionally biased region" description="Basic and acidic residues" evidence="4">
    <location>
        <begin position="34"/>
        <end position="49"/>
    </location>
</feature>
<evidence type="ECO:0000313" key="7">
    <source>
        <dbReference type="Proteomes" id="UP000053144"/>
    </source>
</evidence>